<accession>A0AAN9TAX7</accession>
<organism evidence="13 14">
    <name type="scientific">Parthenolecanium corni</name>
    <dbReference type="NCBI Taxonomy" id="536013"/>
    <lineage>
        <taxon>Eukaryota</taxon>
        <taxon>Metazoa</taxon>
        <taxon>Ecdysozoa</taxon>
        <taxon>Arthropoda</taxon>
        <taxon>Hexapoda</taxon>
        <taxon>Insecta</taxon>
        <taxon>Pterygota</taxon>
        <taxon>Neoptera</taxon>
        <taxon>Paraneoptera</taxon>
        <taxon>Hemiptera</taxon>
        <taxon>Sternorrhyncha</taxon>
        <taxon>Coccoidea</taxon>
        <taxon>Coccidae</taxon>
        <taxon>Parthenolecanium</taxon>
    </lineage>
</organism>
<dbReference type="InterPro" id="IPR033756">
    <property type="entry name" value="YlxH/NBP35"/>
</dbReference>
<evidence type="ECO:0000313" key="14">
    <source>
        <dbReference type="Proteomes" id="UP001367676"/>
    </source>
</evidence>
<keyword evidence="8 12" id="KW-0408">Iron</keyword>
<keyword evidence="14" id="KW-1185">Reference proteome</keyword>
<keyword evidence="7 12" id="KW-0067">ATP-binding</keyword>
<dbReference type="PROSITE" id="PS01215">
    <property type="entry name" value="MRP"/>
    <property type="match status" value="1"/>
</dbReference>
<dbReference type="GO" id="GO:0005814">
    <property type="term" value="C:centriole"/>
    <property type="evidence" value="ECO:0007669"/>
    <property type="project" value="UniProtKB-SubCell"/>
</dbReference>
<comment type="cofactor">
    <cofactor evidence="12">
        <name>[4Fe-4S] cluster</name>
        <dbReference type="ChEBI" id="CHEBI:49883"/>
    </cofactor>
    <text evidence="12">Binds 4 [4Fe-4S] clusters per heterotetramer. Contains two stable clusters in the N-termini of NUBP1 and two labile, bridging clusters between subunits of the NUBP1-NUBP2 heterotetramer.</text>
</comment>
<feature type="binding site" evidence="12">
    <location>
        <position position="191"/>
    </location>
    <ligand>
        <name>[4Fe-4S] cluster</name>
        <dbReference type="ChEBI" id="CHEBI:49883"/>
        <note>ligand shared between dimeric partners</note>
    </ligand>
</feature>
<evidence type="ECO:0000256" key="8">
    <source>
        <dbReference type="ARBA" id="ARBA00023004"/>
    </source>
</evidence>
<dbReference type="HAMAP" id="MF_03039">
    <property type="entry name" value="NUBP2"/>
    <property type="match status" value="1"/>
</dbReference>
<dbReference type="PANTHER" id="PTHR23264:SF19">
    <property type="entry name" value="CYTOSOLIC FE-S CLUSTER ASSEMBLY FACTOR NUBP2"/>
    <property type="match status" value="1"/>
</dbReference>
<dbReference type="GO" id="GO:0016226">
    <property type="term" value="P:iron-sulfur cluster assembly"/>
    <property type="evidence" value="ECO:0007669"/>
    <property type="project" value="UniProtKB-UniRule"/>
</dbReference>
<dbReference type="Pfam" id="PF10609">
    <property type="entry name" value="ParA"/>
    <property type="match status" value="1"/>
</dbReference>
<dbReference type="GO" id="GO:0005930">
    <property type="term" value="C:axoneme"/>
    <property type="evidence" value="ECO:0007669"/>
    <property type="project" value="UniProtKB-SubCell"/>
</dbReference>
<dbReference type="Proteomes" id="UP001367676">
    <property type="component" value="Unassembled WGS sequence"/>
</dbReference>
<dbReference type="SUPFAM" id="SSF52540">
    <property type="entry name" value="P-loop containing nucleoside triphosphate hydrolases"/>
    <property type="match status" value="1"/>
</dbReference>
<name>A0AAN9TAX7_9HEMI</name>
<evidence type="ECO:0000256" key="6">
    <source>
        <dbReference type="ARBA" id="ARBA00022741"/>
    </source>
</evidence>
<gene>
    <name evidence="13" type="ORF">V9T40_012525</name>
</gene>
<comment type="subunit">
    <text evidence="11">Heterotetramer of 2 NUBP1 and 2 NUBP2 chains. Interacts with KIFC1. Interacts with NUBP1.</text>
</comment>
<dbReference type="CDD" id="cd02037">
    <property type="entry name" value="Mrp_NBP35"/>
    <property type="match status" value="1"/>
</dbReference>
<proteinExistence type="inferred from homology"/>
<feature type="binding site" evidence="12">
    <location>
        <begin position="14"/>
        <end position="21"/>
    </location>
    <ligand>
        <name>ATP</name>
        <dbReference type="ChEBI" id="CHEBI:30616"/>
    </ligand>
</feature>
<dbReference type="InterPro" id="IPR019591">
    <property type="entry name" value="Mrp/NBP35_ATP-bd"/>
</dbReference>
<dbReference type="GO" id="GO:0005524">
    <property type="term" value="F:ATP binding"/>
    <property type="evidence" value="ECO:0007669"/>
    <property type="project" value="UniProtKB-KW"/>
</dbReference>
<dbReference type="GO" id="GO:0051539">
    <property type="term" value="F:4 iron, 4 sulfur cluster binding"/>
    <property type="evidence" value="ECO:0007669"/>
    <property type="project" value="UniProtKB-UniRule"/>
</dbReference>
<evidence type="ECO:0000256" key="5">
    <source>
        <dbReference type="ARBA" id="ARBA00022723"/>
    </source>
</evidence>
<dbReference type="PANTHER" id="PTHR23264">
    <property type="entry name" value="NUCLEOTIDE-BINDING PROTEIN NBP35 YEAST -RELATED"/>
    <property type="match status" value="1"/>
</dbReference>
<comment type="similarity">
    <text evidence="12">Belongs to the Mrp/NBP35 ATP-binding proteins family. NUBP2/CFD1 subfamily.</text>
</comment>
<sequence length="261" mass="28528">MVKDVKHIILVLSGKGGVGKSFVSVQLALTLREKGYKVGLLDIDLCGPSIPYLLNLEDKSVLQSSEGWLPVYSDEDNSLGIMSIGFLLKNRNDSVVWRGPKKTATINQFLTDVSWGDIDYLIIDTPPGTSDEHITVIEKMRTLNCDGAVLVTTPQEVALEDVRKELTLCKKTGIPVIGIIENMSGYVCPNCTECTNIFSSDGGKLFAEHFSIPFLGKIPIDPRLSKSCHEKRSIALSVPDSSAVTTFKNLVEAIVQSKLND</sequence>
<evidence type="ECO:0000256" key="9">
    <source>
        <dbReference type="ARBA" id="ARBA00023014"/>
    </source>
</evidence>
<evidence type="ECO:0000256" key="7">
    <source>
        <dbReference type="ARBA" id="ARBA00022840"/>
    </source>
</evidence>
<evidence type="ECO:0000256" key="12">
    <source>
        <dbReference type="HAMAP-Rule" id="MF_03039"/>
    </source>
</evidence>
<dbReference type="HAMAP" id="MF_02040">
    <property type="entry name" value="Mrp_NBP35"/>
    <property type="match status" value="1"/>
</dbReference>
<evidence type="ECO:0000256" key="1">
    <source>
        <dbReference type="ARBA" id="ARBA00004114"/>
    </source>
</evidence>
<protein>
    <recommendedName>
        <fullName evidence="12">Cytosolic Fe-S cluster assembly factor NUBP2 homolog</fullName>
    </recommendedName>
</protein>
<dbReference type="FunFam" id="3.40.50.300:FF:000796">
    <property type="entry name" value="Cytosolic Fe-S cluster assembly factor NUBP2"/>
    <property type="match status" value="1"/>
</dbReference>
<evidence type="ECO:0000256" key="3">
    <source>
        <dbReference type="ARBA" id="ARBA00022485"/>
    </source>
</evidence>
<comment type="caution">
    <text evidence="13">The sequence shown here is derived from an EMBL/GenBank/DDBJ whole genome shotgun (WGS) entry which is preliminary data.</text>
</comment>
<keyword evidence="3 12" id="KW-0004">4Fe-4S</keyword>
<reference evidence="13 14" key="1">
    <citation type="submission" date="2024-03" db="EMBL/GenBank/DDBJ databases">
        <title>Adaptation during the transition from Ophiocordyceps entomopathogen to insect associate is accompanied by gene loss and intensified selection.</title>
        <authorList>
            <person name="Ward C.M."/>
            <person name="Onetto C.A."/>
            <person name="Borneman A.R."/>
        </authorList>
    </citation>
    <scope>NUCLEOTIDE SEQUENCE [LARGE SCALE GENOMIC DNA]</scope>
    <source>
        <strain evidence="13">AWRI1</strain>
        <tissue evidence="13">Single Adult Female</tissue>
    </source>
</reference>
<dbReference type="GO" id="GO:0005634">
    <property type="term" value="C:nucleus"/>
    <property type="evidence" value="ECO:0007669"/>
    <property type="project" value="UniProtKB-ARBA"/>
</dbReference>
<comment type="subcellular location">
    <subcellularLocation>
        <location evidence="2">Cytoplasm</location>
        <location evidence="2">Cytoskeleton</location>
        <location evidence="2">Cilium axoneme</location>
    </subcellularLocation>
    <subcellularLocation>
        <location evidence="1">Cytoplasm</location>
        <location evidence="1">Cytoskeleton</location>
        <location evidence="1">Microtubule organizing center</location>
        <location evidence="1">Centrosome</location>
        <location evidence="1">Centriole</location>
    </subcellularLocation>
</comment>
<dbReference type="Gene3D" id="3.40.50.300">
    <property type="entry name" value="P-loop containing nucleotide triphosphate hydrolases"/>
    <property type="match status" value="1"/>
</dbReference>
<dbReference type="InterPro" id="IPR028600">
    <property type="entry name" value="NUBP2/Cfd1_eukaryotes"/>
</dbReference>
<keyword evidence="5 12" id="KW-0479">Metal-binding</keyword>
<comment type="function">
    <text evidence="10">Component of the cytosolic iron-sulfur (Fe/S) protein assembly (CIA) machinery. Required for maturation of extramitochondrial Fe-S proteins. The NUBP1-NUBP2 heterotetramer forms a Fe-S scaffold complex, mediating the de novo assembly of an Fe-S cluster and its transfer to target apoproteins. Negatively regulates cilium formation and structure.</text>
</comment>
<evidence type="ECO:0000256" key="10">
    <source>
        <dbReference type="ARBA" id="ARBA00053368"/>
    </source>
</evidence>
<dbReference type="InterPro" id="IPR027417">
    <property type="entry name" value="P-loop_NTPase"/>
</dbReference>
<dbReference type="EMBL" id="JBBCAQ010000036">
    <property type="protein sequence ID" value="KAK7576239.1"/>
    <property type="molecule type" value="Genomic_DNA"/>
</dbReference>
<dbReference type="AlphaFoldDB" id="A0AAN9TAX7"/>
<keyword evidence="6 12" id="KW-0547">Nucleotide-binding</keyword>
<dbReference type="GO" id="GO:0046872">
    <property type="term" value="F:metal ion binding"/>
    <property type="evidence" value="ECO:0007669"/>
    <property type="project" value="UniProtKB-KW"/>
</dbReference>
<dbReference type="GO" id="GO:0005829">
    <property type="term" value="C:cytosol"/>
    <property type="evidence" value="ECO:0007669"/>
    <property type="project" value="TreeGrafter"/>
</dbReference>
<keyword evidence="4 12" id="KW-0963">Cytoplasm</keyword>
<keyword evidence="9 12" id="KW-0411">Iron-sulfur</keyword>
<dbReference type="InterPro" id="IPR000808">
    <property type="entry name" value="Mrp-like_CS"/>
</dbReference>
<evidence type="ECO:0000256" key="2">
    <source>
        <dbReference type="ARBA" id="ARBA00004430"/>
    </source>
</evidence>
<evidence type="ECO:0000313" key="13">
    <source>
        <dbReference type="EMBL" id="KAK7576239.1"/>
    </source>
</evidence>
<evidence type="ECO:0000256" key="11">
    <source>
        <dbReference type="ARBA" id="ARBA00065349"/>
    </source>
</evidence>
<feature type="binding site" evidence="12">
    <location>
        <position position="188"/>
    </location>
    <ligand>
        <name>[4Fe-4S] cluster</name>
        <dbReference type="ChEBI" id="CHEBI:49883"/>
        <note>ligand shared between dimeric partners</note>
    </ligand>
</feature>
<evidence type="ECO:0000256" key="4">
    <source>
        <dbReference type="ARBA" id="ARBA00022490"/>
    </source>
</evidence>
<dbReference type="GO" id="GO:0140663">
    <property type="term" value="F:ATP-dependent FeS chaperone activity"/>
    <property type="evidence" value="ECO:0007669"/>
    <property type="project" value="InterPro"/>
</dbReference>